<dbReference type="GO" id="GO:0006635">
    <property type="term" value="P:fatty acid beta-oxidation"/>
    <property type="evidence" value="ECO:0007669"/>
    <property type="project" value="TreeGrafter"/>
</dbReference>
<dbReference type="OrthoDB" id="9807606at2"/>
<dbReference type="PANTHER" id="PTHR11941:SF169">
    <property type="entry name" value="(7AS)-7A-METHYL-1,5-DIOXO-2,3,5,6,7,7A-HEXAHYDRO-1H-INDENE-CARBOXYL-COA HYDROLASE"/>
    <property type="match status" value="1"/>
</dbReference>
<accession>A0A3D9FGX4</accession>
<keyword evidence="3" id="KW-0456">Lyase</keyword>
<dbReference type="SUPFAM" id="SSF52096">
    <property type="entry name" value="ClpP/crotonase"/>
    <property type="match status" value="1"/>
</dbReference>
<comment type="similarity">
    <text evidence="1">Belongs to the enoyl-CoA hydratase/isomerase family.</text>
</comment>
<evidence type="ECO:0000313" key="4">
    <source>
        <dbReference type="EMBL" id="RED16346.1"/>
    </source>
</evidence>
<proteinExistence type="inferred from homology"/>
<comment type="caution">
    <text evidence="4">The sequence shown here is derived from an EMBL/GenBank/DDBJ whole genome shotgun (WGS) entry which is preliminary data.</text>
</comment>
<evidence type="ECO:0000256" key="2">
    <source>
        <dbReference type="ARBA" id="ARBA00023098"/>
    </source>
</evidence>
<organism evidence="4 5">
    <name type="scientific">Parasphingopyxis lamellibrachiae</name>
    <dbReference type="NCBI Taxonomy" id="680125"/>
    <lineage>
        <taxon>Bacteria</taxon>
        <taxon>Pseudomonadati</taxon>
        <taxon>Pseudomonadota</taxon>
        <taxon>Alphaproteobacteria</taxon>
        <taxon>Sphingomonadales</taxon>
        <taxon>Sphingomonadaceae</taxon>
        <taxon>Parasphingopyxis</taxon>
    </lineage>
</organism>
<dbReference type="Pfam" id="PF00378">
    <property type="entry name" value="ECH_1"/>
    <property type="match status" value="1"/>
</dbReference>
<dbReference type="Proteomes" id="UP000256310">
    <property type="component" value="Unassembled WGS sequence"/>
</dbReference>
<dbReference type="CDD" id="cd06558">
    <property type="entry name" value="crotonase-like"/>
    <property type="match status" value="1"/>
</dbReference>
<dbReference type="GO" id="GO:0016829">
    <property type="term" value="F:lyase activity"/>
    <property type="evidence" value="ECO:0007669"/>
    <property type="project" value="UniProtKB-KW"/>
</dbReference>
<dbReference type="Gene3D" id="1.10.12.10">
    <property type="entry name" value="Lyase 2-enoyl-coa Hydratase, Chain A, domain 2"/>
    <property type="match status" value="1"/>
</dbReference>
<evidence type="ECO:0000313" key="5">
    <source>
        <dbReference type="Proteomes" id="UP000256310"/>
    </source>
</evidence>
<dbReference type="Gene3D" id="3.90.226.10">
    <property type="entry name" value="2-enoyl-CoA Hydratase, Chain A, domain 1"/>
    <property type="match status" value="1"/>
</dbReference>
<dbReference type="PANTHER" id="PTHR11941">
    <property type="entry name" value="ENOYL-COA HYDRATASE-RELATED"/>
    <property type="match status" value="1"/>
</dbReference>
<dbReference type="AlphaFoldDB" id="A0A3D9FGX4"/>
<dbReference type="InterPro" id="IPR029045">
    <property type="entry name" value="ClpP/crotonase-like_dom_sf"/>
</dbReference>
<evidence type="ECO:0000256" key="3">
    <source>
        <dbReference type="ARBA" id="ARBA00023239"/>
    </source>
</evidence>
<dbReference type="RefSeq" id="WP_116235764.1">
    <property type="nucleotide sequence ID" value="NZ_QRDP01000004.1"/>
</dbReference>
<dbReference type="InterPro" id="IPR001753">
    <property type="entry name" value="Enoyl-CoA_hydra/iso"/>
</dbReference>
<reference evidence="4 5" key="1">
    <citation type="submission" date="2018-07" db="EMBL/GenBank/DDBJ databases">
        <title>Genomic Encyclopedia of Type Strains, Phase IV (KMG-IV): sequencing the most valuable type-strain genomes for metagenomic binning, comparative biology and taxonomic classification.</title>
        <authorList>
            <person name="Goeker M."/>
        </authorList>
    </citation>
    <scope>NUCLEOTIDE SEQUENCE [LARGE SCALE GENOMIC DNA]</scope>
    <source>
        <strain evidence="4 5">DSM 26725</strain>
    </source>
</reference>
<dbReference type="InterPro" id="IPR014748">
    <property type="entry name" value="Enoyl-CoA_hydra_C"/>
</dbReference>
<keyword evidence="2" id="KW-0443">Lipid metabolism</keyword>
<name>A0A3D9FGX4_9SPHN</name>
<evidence type="ECO:0000256" key="1">
    <source>
        <dbReference type="ARBA" id="ARBA00005254"/>
    </source>
</evidence>
<protein>
    <submittedName>
        <fullName evidence="4">Enoyl-CoA hydratase/carnithine racemase</fullName>
    </submittedName>
</protein>
<gene>
    <name evidence="4" type="ORF">DFR46_1368</name>
</gene>
<dbReference type="EMBL" id="QRDP01000004">
    <property type="protein sequence ID" value="RED16346.1"/>
    <property type="molecule type" value="Genomic_DNA"/>
</dbReference>
<keyword evidence="5" id="KW-1185">Reference proteome</keyword>
<sequence>MFETLAYAVEDGIATICLDRPDRHNAINQQMHLELPQAWDAFNRDPEAVVAIVTGSGGKAFCTGADVADLPQLDRDNAPSHDAIRWTGLQNRVWKPVICAVNGLTVGGGLHFIADADIVLASETVSFCDTHVSVGLVAGLEPVSLARRMPLEAVLRLALLGRDERMPAERALALGMVGELVSPDALMDRAREMAASIAKNSPSAMARTKRAIWQSLELPLGAALDGAWQEILTHNEGPDFAEGVAAFLEQRAPQWQPFDPETLDDR</sequence>